<organism evidence="3 4">
    <name type="scientific">Loktanella atrilutea</name>
    <dbReference type="NCBI Taxonomy" id="366533"/>
    <lineage>
        <taxon>Bacteria</taxon>
        <taxon>Pseudomonadati</taxon>
        <taxon>Pseudomonadota</taxon>
        <taxon>Alphaproteobacteria</taxon>
        <taxon>Rhodobacterales</taxon>
        <taxon>Roseobacteraceae</taxon>
        <taxon>Loktanella</taxon>
    </lineage>
</organism>
<keyword evidence="2" id="KW-0812">Transmembrane</keyword>
<proteinExistence type="predicted"/>
<dbReference type="NCBIfam" id="TIGR02532">
    <property type="entry name" value="IV_pilin_GFxxxE"/>
    <property type="match status" value="1"/>
</dbReference>
<dbReference type="PROSITE" id="PS00409">
    <property type="entry name" value="PROKAR_NTER_METHYL"/>
    <property type="match status" value="1"/>
</dbReference>
<evidence type="ECO:0000313" key="4">
    <source>
        <dbReference type="Proteomes" id="UP000183987"/>
    </source>
</evidence>
<evidence type="ECO:0000256" key="1">
    <source>
        <dbReference type="SAM" id="MobiDB-lite"/>
    </source>
</evidence>
<reference evidence="4" key="1">
    <citation type="submission" date="2016-11" db="EMBL/GenBank/DDBJ databases">
        <authorList>
            <person name="Varghese N."/>
            <person name="Submissions S."/>
        </authorList>
    </citation>
    <scope>NUCLEOTIDE SEQUENCE [LARGE SCALE GENOMIC DNA]</scope>
    <source>
        <strain evidence="4">DSM 29326</strain>
    </source>
</reference>
<keyword evidence="2" id="KW-1133">Transmembrane helix</keyword>
<dbReference type="RefSeq" id="WP_072855734.1">
    <property type="nucleotide sequence ID" value="NZ_FQUE01000001.1"/>
</dbReference>
<feature type="transmembrane region" description="Helical" evidence="2">
    <location>
        <begin position="20"/>
        <end position="41"/>
    </location>
</feature>
<accession>A0A1M4UBK4</accession>
<dbReference type="InterPro" id="IPR012902">
    <property type="entry name" value="N_methyl_site"/>
</dbReference>
<sequence>MRSDRGTARRRDAGFTLLETLVATAVLALVLGGVMGTLGWSMRTQTLRLERAWLTELNRSMLEAYLRRPDPAARRGEAPPDWRWRISDGPAPQDDGTTGLRAVTIEGWSERRPDLVVTLSTLR</sequence>
<dbReference type="STRING" id="366533.SAMN05444339_101661"/>
<dbReference type="AlphaFoldDB" id="A0A1M4UBK4"/>
<evidence type="ECO:0000313" key="3">
    <source>
        <dbReference type="EMBL" id="SHE53943.1"/>
    </source>
</evidence>
<evidence type="ECO:0000256" key="2">
    <source>
        <dbReference type="SAM" id="Phobius"/>
    </source>
</evidence>
<protein>
    <submittedName>
        <fullName evidence="3">Type II secretion system protein I (GspI)</fullName>
    </submittedName>
</protein>
<keyword evidence="4" id="KW-1185">Reference proteome</keyword>
<gene>
    <name evidence="3" type="ORF">SAMN05444339_101661</name>
</gene>
<dbReference type="Pfam" id="PF07963">
    <property type="entry name" value="N_methyl"/>
    <property type="match status" value="1"/>
</dbReference>
<dbReference type="Proteomes" id="UP000183987">
    <property type="component" value="Unassembled WGS sequence"/>
</dbReference>
<keyword evidence="2" id="KW-0472">Membrane</keyword>
<feature type="region of interest" description="Disordered" evidence="1">
    <location>
        <begin position="71"/>
        <end position="99"/>
    </location>
</feature>
<dbReference type="EMBL" id="FQUE01000001">
    <property type="protein sequence ID" value="SHE53943.1"/>
    <property type="molecule type" value="Genomic_DNA"/>
</dbReference>
<feature type="compositionally biased region" description="Basic and acidic residues" evidence="1">
    <location>
        <begin position="71"/>
        <end position="86"/>
    </location>
</feature>
<name>A0A1M4UBK4_LOKAT</name>